<dbReference type="SUPFAM" id="SSF103473">
    <property type="entry name" value="MFS general substrate transporter"/>
    <property type="match status" value="1"/>
</dbReference>
<feature type="transmembrane region" description="Helical" evidence="8">
    <location>
        <begin position="389"/>
        <end position="409"/>
    </location>
</feature>
<feature type="transmembrane region" description="Helical" evidence="8">
    <location>
        <begin position="108"/>
        <end position="127"/>
    </location>
</feature>
<dbReference type="AlphaFoldDB" id="A0A4Y9F7V1"/>
<dbReference type="InterPro" id="IPR036259">
    <property type="entry name" value="MFS_trans_sf"/>
</dbReference>
<dbReference type="OrthoDB" id="9793283at2"/>
<evidence type="ECO:0000256" key="3">
    <source>
        <dbReference type="ARBA" id="ARBA00022475"/>
    </source>
</evidence>
<dbReference type="Proteomes" id="UP000297951">
    <property type="component" value="Unassembled WGS sequence"/>
</dbReference>
<feature type="region of interest" description="Disordered" evidence="7">
    <location>
        <begin position="1"/>
        <end position="35"/>
    </location>
</feature>
<dbReference type="PANTHER" id="PTHR23517">
    <property type="entry name" value="RESISTANCE PROTEIN MDTM, PUTATIVE-RELATED-RELATED"/>
    <property type="match status" value="1"/>
</dbReference>
<dbReference type="GO" id="GO:0022857">
    <property type="term" value="F:transmembrane transporter activity"/>
    <property type="evidence" value="ECO:0007669"/>
    <property type="project" value="InterPro"/>
</dbReference>
<reference evidence="10 11" key="1">
    <citation type="submission" date="2019-03" db="EMBL/GenBank/DDBJ databases">
        <title>Diversity of the mouse oral microbiome.</title>
        <authorList>
            <person name="Joseph S."/>
            <person name="Aduse-Opoku J."/>
            <person name="Curtis M."/>
            <person name="Wade W."/>
            <person name="Hashim A."/>
        </authorList>
    </citation>
    <scope>NUCLEOTIDE SEQUENCE [LARGE SCALE GENOMIC DNA]</scope>
    <source>
        <strain evidence="11">irhom_31</strain>
    </source>
</reference>
<dbReference type="GO" id="GO:0005886">
    <property type="term" value="C:plasma membrane"/>
    <property type="evidence" value="ECO:0007669"/>
    <property type="project" value="UniProtKB-SubCell"/>
</dbReference>
<dbReference type="InterPro" id="IPR001958">
    <property type="entry name" value="Tet-R_TetA/multi-R_MdtG-like"/>
</dbReference>
<keyword evidence="5 8" id="KW-1133">Transmembrane helix</keyword>
<sequence>MSNHIPTPSMDTGAIPIIPESVRQESRNQKPRTKETVKVPTQIKVLIAASFLIALGYGLVAPVLPGFARSFDVGAMAATFVVSAFALSRLAFAPASGRLISRFGERRIYSAGLIIVGLGSIGAGLSVNYPMLIASRIVGGTGSVMFTVAAMGILVRNSPPTIRGKVSGYFATSFLLGNILGPVLGAAASSLGMRVPFFVYAAMLLCAALVVLTQLKDDPQEVNLNTQGIAVPKPELKLADALKFTNFKAALVTNLAVGWSVFGLQSTVVPLAAVALLANLHAGEASYDAAVAGAKLAGFTLATYAAGNALVQIYSGKMGDKIGRRPMVFSGLILAGIVTIVFGLITNPVVFVGAAVLLGIASALLGPSLQAAVSDIVGNKRSGGQPLAYYQMVSDIGLIVGPLVAGFIIDAWGFFPAFIVAGALLLLAAVGWFPGYRPKFPAHIADEGYTGK</sequence>
<gene>
    <name evidence="10" type="ORF">E4U03_00665</name>
</gene>
<name>A0A4Y9F7V1_9MICC</name>
<evidence type="ECO:0000313" key="11">
    <source>
        <dbReference type="Proteomes" id="UP000297951"/>
    </source>
</evidence>
<feature type="compositionally biased region" description="Polar residues" evidence="7">
    <location>
        <begin position="1"/>
        <end position="10"/>
    </location>
</feature>
<dbReference type="STRING" id="85336.A7979_01525"/>
<dbReference type="PRINTS" id="PR01035">
    <property type="entry name" value="TCRTETA"/>
</dbReference>
<keyword evidence="6 8" id="KW-0472">Membrane</keyword>
<feature type="domain" description="Major facilitator superfamily (MFS) profile" evidence="9">
    <location>
        <begin position="42"/>
        <end position="440"/>
    </location>
</feature>
<evidence type="ECO:0000313" key="10">
    <source>
        <dbReference type="EMBL" id="TFU24121.1"/>
    </source>
</evidence>
<dbReference type="Gene3D" id="1.20.1250.20">
    <property type="entry name" value="MFS general substrate transporter like domains"/>
    <property type="match status" value="2"/>
</dbReference>
<dbReference type="Pfam" id="PF07690">
    <property type="entry name" value="MFS_1"/>
    <property type="match status" value="1"/>
</dbReference>
<feature type="transmembrane region" description="Helical" evidence="8">
    <location>
        <begin position="327"/>
        <end position="345"/>
    </location>
</feature>
<evidence type="ECO:0000259" key="9">
    <source>
        <dbReference type="PROSITE" id="PS50850"/>
    </source>
</evidence>
<accession>A0A4Y9F7V1</accession>
<dbReference type="InterPro" id="IPR011701">
    <property type="entry name" value="MFS"/>
</dbReference>
<feature type="transmembrane region" description="Helical" evidence="8">
    <location>
        <begin position="133"/>
        <end position="155"/>
    </location>
</feature>
<dbReference type="InterPro" id="IPR050171">
    <property type="entry name" value="MFS_Transporters"/>
</dbReference>
<feature type="transmembrane region" description="Helical" evidence="8">
    <location>
        <begin position="351"/>
        <end position="377"/>
    </location>
</feature>
<evidence type="ECO:0000256" key="5">
    <source>
        <dbReference type="ARBA" id="ARBA00022989"/>
    </source>
</evidence>
<evidence type="ECO:0000256" key="8">
    <source>
        <dbReference type="SAM" id="Phobius"/>
    </source>
</evidence>
<organism evidence="10 11">
    <name type="scientific">Rothia nasimurium</name>
    <dbReference type="NCBI Taxonomy" id="85336"/>
    <lineage>
        <taxon>Bacteria</taxon>
        <taxon>Bacillati</taxon>
        <taxon>Actinomycetota</taxon>
        <taxon>Actinomycetes</taxon>
        <taxon>Micrococcales</taxon>
        <taxon>Micrococcaceae</taxon>
        <taxon>Rothia</taxon>
    </lineage>
</organism>
<evidence type="ECO:0000256" key="4">
    <source>
        <dbReference type="ARBA" id="ARBA00022692"/>
    </source>
</evidence>
<feature type="transmembrane region" description="Helical" evidence="8">
    <location>
        <begin position="197"/>
        <end position="215"/>
    </location>
</feature>
<keyword evidence="2" id="KW-0813">Transport</keyword>
<keyword evidence="3" id="KW-1003">Cell membrane</keyword>
<feature type="compositionally biased region" description="Basic and acidic residues" evidence="7">
    <location>
        <begin position="22"/>
        <end position="35"/>
    </location>
</feature>
<protein>
    <submittedName>
        <fullName evidence="10">MFS transporter</fullName>
    </submittedName>
</protein>
<feature type="transmembrane region" description="Helical" evidence="8">
    <location>
        <begin position="251"/>
        <end position="276"/>
    </location>
</feature>
<dbReference type="CDD" id="cd17325">
    <property type="entry name" value="MFS_MdtG_SLC18_like"/>
    <property type="match status" value="1"/>
</dbReference>
<dbReference type="PANTHER" id="PTHR23517:SF13">
    <property type="entry name" value="MAJOR FACILITATOR SUPERFAMILY MFS_1"/>
    <property type="match status" value="1"/>
</dbReference>
<comment type="caution">
    <text evidence="10">The sequence shown here is derived from an EMBL/GenBank/DDBJ whole genome shotgun (WGS) entry which is preliminary data.</text>
</comment>
<feature type="transmembrane region" description="Helical" evidence="8">
    <location>
        <begin position="415"/>
        <end position="433"/>
    </location>
</feature>
<feature type="transmembrane region" description="Helical" evidence="8">
    <location>
        <begin position="45"/>
        <end position="67"/>
    </location>
</feature>
<dbReference type="EMBL" id="SPQC01000002">
    <property type="protein sequence ID" value="TFU24121.1"/>
    <property type="molecule type" value="Genomic_DNA"/>
</dbReference>
<feature type="transmembrane region" description="Helical" evidence="8">
    <location>
        <begin position="73"/>
        <end position="96"/>
    </location>
</feature>
<evidence type="ECO:0000256" key="2">
    <source>
        <dbReference type="ARBA" id="ARBA00022448"/>
    </source>
</evidence>
<keyword evidence="4 8" id="KW-0812">Transmembrane</keyword>
<evidence type="ECO:0000256" key="6">
    <source>
        <dbReference type="ARBA" id="ARBA00023136"/>
    </source>
</evidence>
<evidence type="ECO:0000256" key="7">
    <source>
        <dbReference type="SAM" id="MobiDB-lite"/>
    </source>
</evidence>
<dbReference type="InterPro" id="IPR020846">
    <property type="entry name" value="MFS_dom"/>
</dbReference>
<feature type="transmembrane region" description="Helical" evidence="8">
    <location>
        <begin position="296"/>
        <end position="315"/>
    </location>
</feature>
<evidence type="ECO:0000256" key="1">
    <source>
        <dbReference type="ARBA" id="ARBA00004651"/>
    </source>
</evidence>
<feature type="transmembrane region" description="Helical" evidence="8">
    <location>
        <begin position="167"/>
        <end position="191"/>
    </location>
</feature>
<dbReference type="PROSITE" id="PS50850">
    <property type="entry name" value="MFS"/>
    <property type="match status" value="1"/>
</dbReference>
<proteinExistence type="predicted"/>
<comment type="subcellular location">
    <subcellularLocation>
        <location evidence="1">Cell membrane</location>
        <topology evidence="1">Multi-pass membrane protein</topology>
    </subcellularLocation>
</comment>
<dbReference type="RefSeq" id="WP_135011076.1">
    <property type="nucleotide sequence ID" value="NZ_JADGLK010000002.1"/>
</dbReference>